<dbReference type="Gene3D" id="1.10.10.10">
    <property type="entry name" value="Winged helix-like DNA-binding domain superfamily/Winged helix DNA-binding domain"/>
    <property type="match status" value="1"/>
</dbReference>
<gene>
    <name evidence="2" type="ORF">A2704_05805</name>
</gene>
<evidence type="ECO:0000313" key="3">
    <source>
        <dbReference type="Proteomes" id="UP000176445"/>
    </source>
</evidence>
<comment type="caution">
    <text evidence="2">The sequence shown here is derived from an EMBL/GenBank/DDBJ whole genome shotgun (WGS) entry which is preliminary data.</text>
</comment>
<protein>
    <recommendedName>
        <fullName evidence="1">Helix-turn-helix domain-containing protein</fullName>
    </recommendedName>
</protein>
<dbReference type="SUPFAM" id="SSF46955">
    <property type="entry name" value="Putative DNA-binding domain"/>
    <property type="match status" value="1"/>
</dbReference>
<dbReference type="InterPro" id="IPR041657">
    <property type="entry name" value="HTH_17"/>
</dbReference>
<dbReference type="Pfam" id="PF12728">
    <property type="entry name" value="HTH_17"/>
    <property type="match status" value="1"/>
</dbReference>
<dbReference type="GO" id="GO:0003677">
    <property type="term" value="F:DNA binding"/>
    <property type="evidence" value="ECO:0007669"/>
    <property type="project" value="InterPro"/>
</dbReference>
<evidence type="ECO:0000259" key="1">
    <source>
        <dbReference type="Pfam" id="PF12728"/>
    </source>
</evidence>
<reference evidence="2 3" key="1">
    <citation type="journal article" date="2016" name="Nat. Commun.">
        <title>Thousands of microbial genomes shed light on interconnected biogeochemical processes in an aquifer system.</title>
        <authorList>
            <person name="Anantharaman K."/>
            <person name="Brown C.T."/>
            <person name="Hug L.A."/>
            <person name="Sharon I."/>
            <person name="Castelle C.J."/>
            <person name="Probst A.J."/>
            <person name="Thomas B.C."/>
            <person name="Singh A."/>
            <person name="Wilkins M.J."/>
            <person name="Karaoz U."/>
            <person name="Brodie E.L."/>
            <person name="Williams K.H."/>
            <person name="Hubbard S.S."/>
            <person name="Banfield J.F."/>
        </authorList>
    </citation>
    <scope>NUCLEOTIDE SEQUENCE [LARGE SCALE GENOMIC DNA]</scope>
</reference>
<dbReference type="InterPro" id="IPR009061">
    <property type="entry name" value="DNA-bd_dom_put_sf"/>
</dbReference>
<dbReference type="AlphaFoldDB" id="A0A1F6CNG0"/>
<name>A0A1F6CNG0_9BACT</name>
<dbReference type="InterPro" id="IPR010093">
    <property type="entry name" value="SinI_DNA-bd"/>
</dbReference>
<proteinExistence type="predicted"/>
<evidence type="ECO:0000313" key="2">
    <source>
        <dbReference type="EMBL" id="OGG50422.1"/>
    </source>
</evidence>
<dbReference type="InterPro" id="IPR036388">
    <property type="entry name" value="WH-like_DNA-bd_sf"/>
</dbReference>
<sequence>MSTDSSKTAELLTIPETAEFLKVSNSTVRRLQQQRQLPFIPVGRSVRFAKDDILSYLQKRRVESIDAI</sequence>
<dbReference type="NCBIfam" id="TIGR01764">
    <property type="entry name" value="excise"/>
    <property type="match status" value="1"/>
</dbReference>
<dbReference type="Proteomes" id="UP000176445">
    <property type="component" value="Unassembled WGS sequence"/>
</dbReference>
<feature type="domain" description="Helix-turn-helix" evidence="1">
    <location>
        <begin position="11"/>
        <end position="61"/>
    </location>
</feature>
<dbReference type="EMBL" id="MFKW01000052">
    <property type="protein sequence ID" value="OGG50422.1"/>
    <property type="molecule type" value="Genomic_DNA"/>
</dbReference>
<accession>A0A1F6CNG0</accession>
<organism evidence="2 3">
    <name type="scientific">Candidatus Kaiserbacteria bacterium RIFCSPHIGHO2_01_FULL_54_36b</name>
    <dbReference type="NCBI Taxonomy" id="1798483"/>
    <lineage>
        <taxon>Bacteria</taxon>
        <taxon>Candidatus Kaiseribacteriota</taxon>
    </lineage>
</organism>